<sequence length="225" mass="22980">MNVRIPALATLAVIAGLLTGCDGDDGPITPPNSVAAPTGASRPGGAEPTAVDSTNEPGVPTQATPAPTPAGDPGAVTGPAETAPGTSEGSGNEMCLDPDSGLVTSAIAGLEPTASGEPWRIREVGTDPVSQGCDDLLSYVAVEGSGMHPAVYYLFFTEGRYLGTGSDQPYAYTNVIDKAPQTVSVEYRWQRAEDPGCCPQGGPNLVVYYLSVDGVLTVNGEFPPR</sequence>
<comment type="caution">
    <text evidence="7">The sequence shown here is derived from an EMBL/GenBank/DDBJ whole genome shotgun (WGS) entry which is preliminary data.</text>
</comment>
<reference evidence="7 8" key="1">
    <citation type="submission" date="2020-10" db="EMBL/GenBank/DDBJ databases">
        <title>Identification of Nocardia species via Next-generation sequencing and recognition of intraspecies genetic diversity.</title>
        <authorList>
            <person name="Li P."/>
            <person name="Li P."/>
            <person name="Lu B."/>
        </authorList>
    </citation>
    <scope>NUCLEOTIDE SEQUENCE [LARGE SCALE GENOMIC DNA]</scope>
    <source>
        <strain evidence="7 8">BJ06-0143</strain>
    </source>
</reference>
<organism evidence="7 8">
    <name type="scientific">Nocardia higoensis</name>
    <dbReference type="NCBI Taxonomy" id="228599"/>
    <lineage>
        <taxon>Bacteria</taxon>
        <taxon>Bacillati</taxon>
        <taxon>Actinomycetota</taxon>
        <taxon>Actinomycetes</taxon>
        <taxon>Mycobacteriales</taxon>
        <taxon>Nocardiaceae</taxon>
        <taxon>Nocardia</taxon>
    </lineage>
</organism>
<dbReference type="Proteomes" id="UP000707731">
    <property type="component" value="Unassembled WGS sequence"/>
</dbReference>
<proteinExistence type="predicted"/>
<feature type="compositionally biased region" description="Low complexity" evidence="6">
    <location>
        <begin position="57"/>
        <end position="80"/>
    </location>
</feature>
<dbReference type="InterPro" id="IPR025971">
    <property type="entry name" value="LppP/LprE"/>
</dbReference>
<keyword evidence="4" id="KW-0564">Palmitate</keyword>
<evidence type="ECO:0000313" key="8">
    <source>
        <dbReference type="Proteomes" id="UP000707731"/>
    </source>
</evidence>
<keyword evidence="3" id="KW-0472">Membrane</keyword>
<protein>
    <submittedName>
        <fullName evidence="7">LppP/LprE family lipoprotein</fullName>
    </submittedName>
</protein>
<name>A0ABS0D8V1_9NOCA</name>
<evidence type="ECO:0000256" key="4">
    <source>
        <dbReference type="ARBA" id="ARBA00023139"/>
    </source>
</evidence>
<keyword evidence="2" id="KW-0732">Signal</keyword>
<dbReference type="EMBL" id="JADLQN010000001">
    <property type="protein sequence ID" value="MBF6353203.1"/>
    <property type="molecule type" value="Genomic_DNA"/>
</dbReference>
<accession>A0ABS0D8V1</accession>
<evidence type="ECO:0000256" key="3">
    <source>
        <dbReference type="ARBA" id="ARBA00023136"/>
    </source>
</evidence>
<keyword evidence="8" id="KW-1185">Reference proteome</keyword>
<evidence type="ECO:0000256" key="2">
    <source>
        <dbReference type="ARBA" id="ARBA00022729"/>
    </source>
</evidence>
<dbReference type="Pfam" id="PF14041">
    <property type="entry name" value="Lipoprotein_21"/>
    <property type="match status" value="1"/>
</dbReference>
<evidence type="ECO:0000313" key="7">
    <source>
        <dbReference type="EMBL" id="MBF6353203.1"/>
    </source>
</evidence>
<dbReference type="RefSeq" id="WP_195000145.1">
    <property type="nucleotide sequence ID" value="NZ_JADLQN010000001.1"/>
</dbReference>
<feature type="region of interest" description="Disordered" evidence="6">
    <location>
        <begin position="26"/>
        <end position="98"/>
    </location>
</feature>
<evidence type="ECO:0000256" key="6">
    <source>
        <dbReference type="SAM" id="MobiDB-lite"/>
    </source>
</evidence>
<keyword evidence="5 7" id="KW-0449">Lipoprotein</keyword>
<keyword evidence="1" id="KW-1003">Cell membrane</keyword>
<evidence type="ECO:0000256" key="5">
    <source>
        <dbReference type="ARBA" id="ARBA00023288"/>
    </source>
</evidence>
<gene>
    <name evidence="7" type="ORF">IU449_01330</name>
</gene>
<evidence type="ECO:0000256" key="1">
    <source>
        <dbReference type="ARBA" id="ARBA00022475"/>
    </source>
</evidence>
<dbReference type="PROSITE" id="PS51257">
    <property type="entry name" value="PROKAR_LIPOPROTEIN"/>
    <property type="match status" value="1"/>
</dbReference>